<dbReference type="InterPro" id="IPR024083">
    <property type="entry name" value="Fumarase/histidase_N"/>
</dbReference>
<comment type="miscellaneous">
    <text evidence="5">There are 2 substrate-binding sites: the catalytic A site, and the non-catalytic B site that may play a role in the transfer of substrate or product between the active site and the solvent. Alternatively, the B site may bind allosteric effectors.</text>
</comment>
<dbReference type="PANTHER" id="PTHR11444:SF22">
    <property type="entry name" value="FUMARATE HYDRATASE CLASS II"/>
    <property type="match status" value="1"/>
</dbReference>
<dbReference type="InterPro" id="IPR018951">
    <property type="entry name" value="Fumarase_C_C"/>
</dbReference>
<dbReference type="InterPro" id="IPR000362">
    <property type="entry name" value="Fumarate_lyase_fam"/>
</dbReference>
<dbReference type="InterPro" id="IPR008948">
    <property type="entry name" value="L-Aspartase-like"/>
</dbReference>
<dbReference type="PANTHER" id="PTHR11444">
    <property type="entry name" value="ASPARTATEAMMONIA/ARGININOSUCCINATE/ADENYLOSUCCINATE LYASE"/>
    <property type="match status" value="1"/>
</dbReference>
<dbReference type="CDD" id="cd01362">
    <property type="entry name" value="Fumarase_classII"/>
    <property type="match status" value="1"/>
</dbReference>
<feature type="binding site" evidence="5">
    <location>
        <position position="313"/>
    </location>
    <ligand>
        <name>substrate</name>
    </ligand>
</feature>
<feature type="binding site" evidence="5">
    <location>
        <begin position="318"/>
        <end position="320"/>
    </location>
    <ligand>
        <name>substrate</name>
    </ligand>
</feature>
<dbReference type="InterPro" id="IPR022761">
    <property type="entry name" value="Fumarate_lyase_N"/>
</dbReference>
<comment type="caution">
    <text evidence="5">Lacks conserved residue(s) required for the propagation of feature annotation.</text>
</comment>
<dbReference type="EC" id="4.2.1.2" evidence="5"/>
<comment type="catalytic activity">
    <reaction evidence="5">
        <text>(S)-malate = fumarate + H2O</text>
        <dbReference type="Rhea" id="RHEA:12460"/>
        <dbReference type="ChEBI" id="CHEBI:15377"/>
        <dbReference type="ChEBI" id="CHEBI:15589"/>
        <dbReference type="ChEBI" id="CHEBI:29806"/>
        <dbReference type="EC" id="4.2.1.2"/>
    </reaction>
</comment>
<comment type="subunit">
    <text evidence="5">Homotetramer.</text>
</comment>
<feature type="binding site" evidence="5">
    <location>
        <begin position="98"/>
        <end position="100"/>
    </location>
    <ligand>
        <name>substrate</name>
    </ligand>
</feature>
<dbReference type="InterPro" id="IPR020557">
    <property type="entry name" value="Fumarate_lyase_CS"/>
</dbReference>
<accession>A0ABN1LAA7</accession>
<dbReference type="PRINTS" id="PR00149">
    <property type="entry name" value="FUMRATELYASE"/>
</dbReference>
<evidence type="ECO:0000256" key="1">
    <source>
        <dbReference type="ARBA" id="ARBA00009084"/>
    </source>
</evidence>
<dbReference type="PRINTS" id="PR00145">
    <property type="entry name" value="ARGSUCLYASE"/>
</dbReference>
<evidence type="ECO:0000259" key="6">
    <source>
        <dbReference type="Pfam" id="PF00206"/>
    </source>
</evidence>
<dbReference type="Gene3D" id="1.10.40.30">
    <property type="entry name" value="Fumarase/aspartase (C-terminal domain)"/>
    <property type="match status" value="1"/>
</dbReference>
<feature type="binding site" evidence="5">
    <location>
        <begin position="133"/>
        <end position="135"/>
    </location>
    <ligand>
        <name>substrate</name>
    </ligand>
</feature>
<comment type="pathway">
    <text evidence="5">Carbohydrate metabolism; tricarboxylic acid cycle; (S)-malate from fumarate: step 1/1.</text>
</comment>
<organism evidence="8 9">
    <name type="scientific">Colwellia asteriadis</name>
    <dbReference type="NCBI Taxonomy" id="517723"/>
    <lineage>
        <taxon>Bacteria</taxon>
        <taxon>Pseudomonadati</taxon>
        <taxon>Pseudomonadota</taxon>
        <taxon>Gammaproteobacteria</taxon>
        <taxon>Alteromonadales</taxon>
        <taxon>Colwelliaceae</taxon>
        <taxon>Colwellia</taxon>
    </lineage>
</organism>
<feature type="domain" description="Fumarate lyase N-terminal" evidence="6">
    <location>
        <begin position="12"/>
        <end position="336"/>
    </location>
</feature>
<feature type="active site" evidence="5">
    <location>
        <position position="312"/>
    </location>
</feature>
<dbReference type="HAMAP" id="MF_00743">
    <property type="entry name" value="FumaraseC"/>
    <property type="match status" value="1"/>
</dbReference>
<keyword evidence="4 5" id="KW-0456">Lyase</keyword>
<dbReference type="EMBL" id="BAAAFA010000010">
    <property type="protein sequence ID" value="GAA0821436.1"/>
    <property type="molecule type" value="Genomic_DNA"/>
</dbReference>
<keyword evidence="9" id="KW-1185">Reference proteome</keyword>
<evidence type="ECO:0000256" key="3">
    <source>
        <dbReference type="ARBA" id="ARBA00022532"/>
    </source>
</evidence>
<feature type="domain" description="Fumarase C C-terminal" evidence="7">
    <location>
        <begin position="402"/>
        <end position="454"/>
    </location>
</feature>
<evidence type="ECO:0000313" key="8">
    <source>
        <dbReference type="EMBL" id="GAA0821436.1"/>
    </source>
</evidence>
<dbReference type="RefSeq" id="WP_343818311.1">
    <property type="nucleotide sequence ID" value="NZ_BAAAFA010000010.1"/>
</dbReference>
<name>A0ABN1LAA7_9GAMM</name>
<feature type="site" description="Important for catalytic activity" evidence="5">
    <location>
        <position position="325"/>
    </location>
</feature>
<reference evidence="8 9" key="1">
    <citation type="journal article" date="2019" name="Int. J. Syst. Evol. Microbiol.">
        <title>The Global Catalogue of Microorganisms (GCM) 10K type strain sequencing project: providing services to taxonomists for standard genome sequencing and annotation.</title>
        <authorList>
            <consortium name="The Broad Institute Genomics Platform"/>
            <consortium name="The Broad Institute Genome Sequencing Center for Infectious Disease"/>
            <person name="Wu L."/>
            <person name="Ma J."/>
        </authorList>
    </citation>
    <scope>NUCLEOTIDE SEQUENCE [LARGE SCALE GENOMIC DNA]</scope>
    <source>
        <strain evidence="8 9">JCM 15608</strain>
    </source>
</reference>
<dbReference type="Gene3D" id="1.10.275.10">
    <property type="entry name" value="Fumarase/aspartase (N-terminal domain)"/>
    <property type="match status" value="1"/>
</dbReference>
<dbReference type="InterPro" id="IPR005677">
    <property type="entry name" value="Fum_hydII"/>
</dbReference>
<dbReference type="Proteomes" id="UP001500021">
    <property type="component" value="Unassembled WGS sequence"/>
</dbReference>
<keyword evidence="3 5" id="KW-0816">Tricarboxylic acid cycle</keyword>
<comment type="caution">
    <text evidence="8">The sequence shown here is derived from an EMBL/GenBank/DDBJ whole genome shotgun (WGS) entry which is preliminary data.</text>
</comment>
<evidence type="ECO:0000256" key="2">
    <source>
        <dbReference type="ARBA" id="ARBA00022490"/>
    </source>
</evidence>
<feature type="active site" description="Proton donor/acceptor" evidence="5">
    <location>
        <position position="182"/>
    </location>
</feature>
<dbReference type="Pfam" id="PF10415">
    <property type="entry name" value="FumaraseC_C"/>
    <property type="match status" value="1"/>
</dbReference>
<dbReference type="SUPFAM" id="SSF48557">
    <property type="entry name" value="L-aspartase-like"/>
    <property type="match status" value="1"/>
</dbReference>
<dbReference type="PROSITE" id="PS00163">
    <property type="entry name" value="FUMARATE_LYASES"/>
    <property type="match status" value="1"/>
</dbReference>
<evidence type="ECO:0000256" key="5">
    <source>
        <dbReference type="HAMAP-Rule" id="MF_00743"/>
    </source>
</evidence>
<protein>
    <recommendedName>
        <fullName evidence="5">Fumarate hydratase class II</fullName>
        <shortName evidence="5">Fumarase C</shortName>
        <ecNumber evidence="5">4.2.1.2</ecNumber>
    </recommendedName>
    <alternativeName>
        <fullName evidence="5">Aerobic fumarase</fullName>
    </alternativeName>
    <alternativeName>
        <fullName evidence="5">Iron-independent fumarase</fullName>
    </alternativeName>
</protein>
<sequence>MTTRIEKDSMGELLVPKSALYGAQTQRAVNNFPVSGQRMPEEFIRALLLVKSSAAAANITLGLLPEHIGKAIIASVKKLLVSDDLLEHFPVDIFQTGSGTSSNMNANEVIAHLASELIGEPVGANDHVNFGQSSNDVIPSSIHISAAISVEKKLLPALELLKQTIEVKAQELDCYVKTGRTHLMDAMPVRFSQSLLSWASQIEQNISLLQSLQPKLQLLAQGGTAVGTGINAHIEFADEFARQLSRNTGLHFRAADNFFALIGTQDTAVALSGQLKNIAVSIMKIANDLRWMNSGPLAGLGEIELEALQPGSSIMPGKVNPVIPEAAAMVAAQVIGNDSAITIGGQSGNFELNVMLPMIANNLLSSTKLLTNISVLLAEKAIASFTVRPENLNAALAKNPILVTALNPLIGYEKAAEIAKLAYKENRPIIDVAAENTDISRSELAVLLEPTKLTYGGL</sequence>
<dbReference type="Gene3D" id="1.20.200.10">
    <property type="entry name" value="Fumarase/aspartase (Central domain)"/>
    <property type="match status" value="1"/>
</dbReference>
<gene>
    <name evidence="5 8" type="primary">fumC</name>
    <name evidence="8" type="ORF">GCM10009111_28430</name>
</gene>
<evidence type="ECO:0000256" key="4">
    <source>
        <dbReference type="ARBA" id="ARBA00023239"/>
    </source>
</evidence>
<evidence type="ECO:0000259" key="7">
    <source>
        <dbReference type="Pfam" id="PF10415"/>
    </source>
</evidence>
<proteinExistence type="inferred from homology"/>
<evidence type="ECO:0000313" key="9">
    <source>
        <dbReference type="Proteomes" id="UP001500021"/>
    </source>
</evidence>
<feature type="binding site" evidence="5">
    <location>
        <position position="181"/>
    </location>
    <ligand>
        <name>substrate</name>
    </ligand>
</feature>
<keyword evidence="2 5" id="KW-0963">Cytoplasm</keyword>
<comment type="function">
    <text evidence="5">Involved in the TCA cycle. Catalyzes the stereospecific interconversion of fumarate to L-malate.</text>
</comment>
<dbReference type="Pfam" id="PF00206">
    <property type="entry name" value="Lyase_1"/>
    <property type="match status" value="1"/>
</dbReference>
<comment type="similarity">
    <text evidence="1 5">Belongs to the class-II fumarase/aspartase family. Fumarase subfamily.</text>
</comment>
<comment type="subcellular location">
    <subcellularLocation>
        <location evidence="5">Cytoplasm</location>
    </subcellularLocation>
</comment>